<dbReference type="InterPro" id="IPR015890">
    <property type="entry name" value="Chorismate_C"/>
</dbReference>
<evidence type="ECO:0000256" key="3">
    <source>
        <dbReference type="ARBA" id="ARBA00012824"/>
    </source>
</evidence>
<evidence type="ECO:0000256" key="5">
    <source>
        <dbReference type="ARBA" id="ARBA00041564"/>
    </source>
</evidence>
<dbReference type="NCBIfam" id="TIGR00543">
    <property type="entry name" value="isochor_syn"/>
    <property type="match status" value="1"/>
</dbReference>
<dbReference type="EC" id="5.4.4.2" evidence="3"/>
<organism evidence="7 8">
    <name type="scientific">Pseudogemmobacter humi</name>
    <dbReference type="NCBI Taxonomy" id="2483812"/>
    <lineage>
        <taxon>Bacteria</taxon>
        <taxon>Pseudomonadati</taxon>
        <taxon>Pseudomonadota</taxon>
        <taxon>Alphaproteobacteria</taxon>
        <taxon>Rhodobacterales</taxon>
        <taxon>Paracoccaceae</taxon>
        <taxon>Pseudogemmobacter</taxon>
    </lineage>
</organism>
<dbReference type="InterPro" id="IPR005801">
    <property type="entry name" value="ADC_synthase"/>
</dbReference>
<dbReference type="Pfam" id="PF00425">
    <property type="entry name" value="Chorismate_bind"/>
    <property type="match status" value="1"/>
</dbReference>
<dbReference type="SUPFAM" id="SSF56322">
    <property type="entry name" value="ADC synthase"/>
    <property type="match status" value="1"/>
</dbReference>
<feature type="domain" description="Chorismate-utilising enzyme C-terminal" evidence="6">
    <location>
        <begin position="107"/>
        <end position="359"/>
    </location>
</feature>
<dbReference type="InterPro" id="IPR004561">
    <property type="entry name" value="IsoChor_synthase"/>
</dbReference>
<sequence>MTLLSAQSLAARLPDFLIAGPGHALAWEGVRRRLAAGPLASLAARAADFFAAGHDGPQRLVGAVPFDPQAADALFQPAREGTVPAGAPGARGPALLPVQVRHEPPAAAFRAAVARATERIGAGEFDKIVLSRSLHLAASGDEEAGNLLARLRADTLATVFSVPLPGGRHLIGATPELLLERRGAQVFSHPLAGSARRSADPRADRAAAAALLGSDKDRREHGMAAEMVLDTLAPFCRRIAAEETRPVPTARMWHLGTRIAGELRDPDTPCAALLAALHPTPAVCGLPRAPALAALPGLEGYDRGFYAGAVGWLEASGDGCWYLALRCAELSATGARLYAGAGVVAGSDPAAEEAETSAKFLAMLAAFGIDESGNPMSPEE</sequence>
<dbReference type="OrthoDB" id="9806579at2"/>
<dbReference type="GO" id="GO:0009697">
    <property type="term" value="P:salicylic acid biosynthetic process"/>
    <property type="evidence" value="ECO:0007669"/>
    <property type="project" value="TreeGrafter"/>
</dbReference>
<evidence type="ECO:0000256" key="4">
    <source>
        <dbReference type="ARBA" id="ARBA00023235"/>
    </source>
</evidence>
<dbReference type="PANTHER" id="PTHR42839">
    <property type="entry name" value="ISOCHORISMATE SYNTHASE ENTC"/>
    <property type="match status" value="1"/>
</dbReference>
<comment type="similarity">
    <text evidence="2">Belongs to the isochorismate synthase family.</text>
</comment>
<keyword evidence="4 7" id="KW-0413">Isomerase</keyword>
<evidence type="ECO:0000256" key="2">
    <source>
        <dbReference type="ARBA" id="ARBA00005297"/>
    </source>
</evidence>
<proteinExistence type="inferred from homology"/>
<evidence type="ECO:0000313" key="7">
    <source>
        <dbReference type="EMBL" id="VDC33446.1"/>
    </source>
</evidence>
<dbReference type="PANTHER" id="PTHR42839:SF2">
    <property type="entry name" value="ISOCHORISMATE SYNTHASE ENTC"/>
    <property type="match status" value="1"/>
</dbReference>
<dbReference type="RefSeq" id="WP_124088519.1">
    <property type="nucleotide sequence ID" value="NZ_UXAW01000118.1"/>
</dbReference>
<evidence type="ECO:0000313" key="8">
    <source>
        <dbReference type="Proteomes" id="UP000277498"/>
    </source>
</evidence>
<evidence type="ECO:0000259" key="6">
    <source>
        <dbReference type="Pfam" id="PF00425"/>
    </source>
</evidence>
<dbReference type="EMBL" id="UXAW01000118">
    <property type="protein sequence ID" value="VDC33446.1"/>
    <property type="molecule type" value="Genomic_DNA"/>
</dbReference>
<dbReference type="Proteomes" id="UP000277498">
    <property type="component" value="Unassembled WGS sequence"/>
</dbReference>
<dbReference type="Gene3D" id="3.60.120.10">
    <property type="entry name" value="Anthranilate synthase"/>
    <property type="match status" value="1"/>
</dbReference>
<accession>A0A3P5XST0</accession>
<keyword evidence="8" id="KW-1185">Reference proteome</keyword>
<reference evidence="7 8" key="1">
    <citation type="submission" date="2018-11" db="EMBL/GenBank/DDBJ databases">
        <authorList>
            <person name="Criscuolo A."/>
        </authorList>
    </citation>
    <scope>NUCLEOTIDE SEQUENCE [LARGE SCALE GENOMIC DNA]</scope>
    <source>
        <strain evidence="7">ACIP111625</strain>
    </source>
</reference>
<dbReference type="GO" id="GO:0008909">
    <property type="term" value="F:isochorismate synthase activity"/>
    <property type="evidence" value="ECO:0007669"/>
    <property type="project" value="UniProtKB-EC"/>
</dbReference>
<comment type="catalytic activity">
    <reaction evidence="1">
        <text>chorismate = isochorismate</text>
        <dbReference type="Rhea" id="RHEA:18985"/>
        <dbReference type="ChEBI" id="CHEBI:29748"/>
        <dbReference type="ChEBI" id="CHEBI:29780"/>
        <dbReference type="EC" id="5.4.4.2"/>
    </reaction>
</comment>
<protein>
    <recommendedName>
        <fullName evidence="3">isochorismate synthase</fullName>
        <ecNumber evidence="3">5.4.4.2</ecNumber>
    </recommendedName>
    <alternativeName>
        <fullName evidence="5">Isochorismate mutase</fullName>
    </alternativeName>
</protein>
<name>A0A3P5XST0_9RHOB</name>
<evidence type="ECO:0000256" key="1">
    <source>
        <dbReference type="ARBA" id="ARBA00000799"/>
    </source>
</evidence>
<dbReference type="AlphaFoldDB" id="A0A3P5XST0"/>
<gene>
    <name evidence="7" type="primary">dhbC</name>
    <name evidence="7" type="ORF">XINFAN_03838</name>
</gene>